<keyword evidence="3" id="KW-1185">Reference proteome</keyword>
<comment type="similarity">
    <text evidence="1">Belongs to the UPF0236 family.</text>
</comment>
<name>A0ABT3MTM6_9GAMM</name>
<dbReference type="EMBL" id="JAPFCC010000001">
    <property type="protein sequence ID" value="MCW7552741.1"/>
    <property type="molecule type" value="Genomic_DNA"/>
</dbReference>
<accession>A0ABT3MTM6</accession>
<protein>
    <submittedName>
        <fullName evidence="2">UPF0236 family protein</fullName>
    </submittedName>
</protein>
<evidence type="ECO:0000313" key="2">
    <source>
        <dbReference type="EMBL" id="MCW7552741.1"/>
    </source>
</evidence>
<organism evidence="2 3">
    <name type="scientific">Endozoicomonas gorgoniicola</name>
    <dbReference type="NCBI Taxonomy" id="1234144"/>
    <lineage>
        <taxon>Bacteria</taxon>
        <taxon>Pseudomonadati</taxon>
        <taxon>Pseudomonadota</taxon>
        <taxon>Gammaproteobacteria</taxon>
        <taxon>Oceanospirillales</taxon>
        <taxon>Endozoicomonadaceae</taxon>
        <taxon>Endozoicomonas</taxon>
    </lineage>
</organism>
<comment type="caution">
    <text evidence="2">The sequence shown here is derived from an EMBL/GenBank/DDBJ whole genome shotgun (WGS) entry which is preliminary data.</text>
</comment>
<dbReference type="RefSeq" id="WP_262567666.1">
    <property type="nucleotide sequence ID" value="NZ_JAPFCC010000001.1"/>
</dbReference>
<evidence type="ECO:0000256" key="1">
    <source>
        <dbReference type="ARBA" id="ARBA00006539"/>
    </source>
</evidence>
<sequence>MNASYANTLDFQFFSPAQDHFNGMIRHLESACLQEHGTTEEYIRTNGDELLRLMFQGYLDKQAEDEEKAVSVTPADGIPRNHIRQNTSRVLTTVFGKVKVKRFAYSQRNVSNEFPLDAGLNLNNDQYSDGVRKRVVTDAIDRSYDNVVKRHRENCPGIVGKHQTIKLVEGTAQDFVEFYEQRTIEDEQTDDLLVLSFDGKGLVMLPDGLT</sequence>
<dbReference type="InterPro" id="IPR009620">
    <property type="entry name" value="UPF0236"/>
</dbReference>
<reference evidence="2 3" key="1">
    <citation type="submission" date="2022-10" db="EMBL/GenBank/DDBJ databases">
        <title>High-quality genome sequences of two octocoral-associated bacteria, Endozoicomonas euniceicola EF212 and Endozoicomonas gorgoniicola PS125.</title>
        <authorList>
            <person name="Chiou Y.-J."/>
            <person name="Chen Y.-H."/>
        </authorList>
    </citation>
    <scope>NUCLEOTIDE SEQUENCE [LARGE SCALE GENOMIC DNA]</scope>
    <source>
        <strain evidence="2 3">PS125</strain>
    </source>
</reference>
<evidence type="ECO:0000313" key="3">
    <source>
        <dbReference type="Proteomes" id="UP001209854"/>
    </source>
</evidence>
<dbReference type="Pfam" id="PF06782">
    <property type="entry name" value="UPF0236"/>
    <property type="match status" value="1"/>
</dbReference>
<proteinExistence type="inferred from homology"/>
<dbReference type="Proteomes" id="UP001209854">
    <property type="component" value="Unassembled WGS sequence"/>
</dbReference>
<gene>
    <name evidence="2" type="ORF">NX722_08820</name>
</gene>